<dbReference type="PANTHER" id="PTHR11909">
    <property type="entry name" value="CASEIN KINASE-RELATED"/>
    <property type="match status" value="1"/>
</dbReference>
<keyword evidence="1" id="KW-0547">Nucleotide-binding</keyword>
<feature type="coiled-coil region" evidence="2">
    <location>
        <begin position="51"/>
        <end position="78"/>
    </location>
</feature>
<keyword evidence="1" id="KW-0067">ATP-binding</keyword>
<reference evidence="7" key="1">
    <citation type="submission" date="2017-02" db="UniProtKB">
        <authorList>
            <consortium name="WormBaseParasite"/>
        </authorList>
    </citation>
    <scope>IDENTIFICATION</scope>
</reference>
<dbReference type="WBParaSite" id="NBR_0001667101-mRNA-1">
    <property type="protein sequence ID" value="NBR_0001667101-mRNA-1"/>
    <property type="gene ID" value="NBR_0001667101"/>
</dbReference>
<evidence type="ECO:0000256" key="3">
    <source>
        <dbReference type="SAM" id="MobiDB-lite"/>
    </source>
</evidence>
<dbReference type="InterPro" id="IPR000719">
    <property type="entry name" value="Prot_kinase_dom"/>
</dbReference>
<dbReference type="OMA" id="ADPPDWD"/>
<dbReference type="PROSITE" id="PS50011">
    <property type="entry name" value="PROTEIN_KINASE_DOM"/>
    <property type="match status" value="1"/>
</dbReference>
<evidence type="ECO:0000313" key="7">
    <source>
        <dbReference type="WBParaSite" id="NBR_0001667101-mRNA-1"/>
    </source>
</evidence>
<evidence type="ECO:0000313" key="5">
    <source>
        <dbReference type="EMBL" id="VDL80267.1"/>
    </source>
</evidence>
<sequence length="332" mass="39347">MFKGPQDLISQQGQRRRGRSMTGDITPTQILECLGVGTFSAVFRVRRLEDNKELAMKCESWRAEKQFLKHEAKILESLRKLASPHFVTLQDRGKVKHRFLFLIMKLVGKNLWELRVENPYRKFSMVTSLRAAEQTLAGIRDLHSCGFLHRDIKPPNFAIGREEDGDPHTIYIIDFGLSRQYRTKDKDLRYQREKVAFRGTTRYASVNTLELKEQSRRDDVESWWYMVLEWMIGELPWKRWDVSHYFLGFLVAVTVEVTKKRFQNDREKVKQYKKELREKKNLSQAYNLHYADPPDWDLMVTYLGPKYEKRPSCFSECLENKPPSSSECKFFK</sequence>
<proteinExistence type="predicted"/>
<feature type="region of interest" description="Disordered" evidence="3">
    <location>
        <begin position="1"/>
        <end position="22"/>
    </location>
</feature>
<organism evidence="7">
    <name type="scientific">Nippostrongylus brasiliensis</name>
    <name type="common">Rat hookworm</name>
    <dbReference type="NCBI Taxonomy" id="27835"/>
    <lineage>
        <taxon>Eukaryota</taxon>
        <taxon>Metazoa</taxon>
        <taxon>Ecdysozoa</taxon>
        <taxon>Nematoda</taxon>
        <taxon>Chromadorea</taxon>
        <taxon>Rhabditida</taxon>
        <taxon>Rhabditina</taxon>
        <taxon>Rhabditomorpha</taxon>
        <taxon>Strongyloidea</taxon>
        <taxon>Heligmosomidae</taxon>
        <taxon>Nippostrongylus</taxon>
    </lineage>
</organism>
<dbReference type="STRING" id="27835.A0A0N4YID7"/>
<evidence type="ECO:0000259" key="4">
    <source>
        <dbReference type="PROSITE" id="PS50011"/>
    </source>
</evidence>
<dbReference type="EMBL" id="UYSL01022331">
    <property type="protein sequence ID" value="VDL80267.1"/>
    <property type="molecule type" value="Genomic_DNA"/>
</dbReference>
<dbReference type="SUPFAM" id="SSF56112">
    <property type="entry name" value="Protein kinase-like (PK-like)"/>
    <property type="match status" value="1"/>
</dbReference>
<dbReference type="Proteomes" id="UP000271162">
    <property type="component" value="Unassembled WGS sequence"/>
</dbReference>
<evidence type="ECO:0000256" key="1">
    <source>
        <dbReference type="PROSITE-ProRule" id="PRU10141"/>
    </source>
</evidence>
<dbReference type="AlphaFoldDB" id="A0A0N4YID7"/>
<dbReference type="InterPro" id="IPR017441">
    <property type="entry name" value="Protein_kinase_ATP_BS"/>
</dbReference>
<accession>A0A0N4YID7</accession>
<feature type="coiled-coil region" evidence="2">
    <location>
        <begin position="255"/>
        <end position="282"/>
    </location>
</feature>
<dbReference type="GO" id="GO:0004672">
    <property type="term" value="F:protein kinase activity"/>
    <property type="evidence" value="ECO:0007669"/>
    <property type="project" value="InterPro"/>
</dbReference>
<feature type="domain" description="Protein kinase" evidence="4">
    <location>
        <begin position="28"/>
        <end position="331"/>
    </location>
</feature>
<evidence type="ECO:0000256" key="2">
    <source>
        <dbReference type="SAM" id="Coils"/>
    </source>
</evidence>
<dbReference type="Pfam" id="PF00069">
    <property type="entry name" value="Pkinase"/>
    <property type="match status" value="1"/>
</dbReference>
<dbReference type="PROSITE" id="PS00107">
    <property type="entry name" value="PROTEIN_KINASE_ATP"/>
    <property type="match status" value="1"/>
</dbReference>
<name>A0A0N4YID7_NIPBR</name>
<dbReference type="GO" id="GO:0005524">
    <property type="term" value="F:ATP binding"/>
    <property type="evidence" value="ECO:0007669"/>
    <property type="project" value="UniProtKB-UniRule"/>
</dbReference>
<dbReference type="InterPro" id="IPR011009">
    <property type="entry name" value="Kinase-like_dom_sf"/>
</dbReference>
<dbReference type="SMART" id="SM00220">
    <property type="entry name" value="S_TKc"/>
    <property type="match status" value="1"/>
</dbReference>
<feature type="binding site" evidence="1">
    <location>
        <position position="57"/>
    </location>
    <ligand>
        <name>ATP</name>
        <dbReference type="ChEBI" id="CHEBI:30616"/>
    </ligand>
</feature>
<keyword evidence="2" id="KW-0175">Coiled coil</keyword>
<gene>
    <name evidence="5" type="ORF">NBR_LOCUS16672</name>
</gene>
<evidence type="ECO:0000313" key="6">
    <source>
        <dbReference type="Proteomes" id="UP000271162"/>
    </source>
</evidence>
<dbReference type="Gene3D" id="1.10.510.10">
    <property type="entry name" value="Transferase(Phosphotransferase) domain 1"/>
    <property type="match status" value="1"/>
</dbReference>
<keyword evidence="6" id="KW-1185">Reference proteome</keyword>
<dbReference type="InterPro" id="IPR050235">
    <property type="entry name" value="CK1_Ser-Thr_kinase"/>
</dbReference>
<reference evidence="5 6" key="2">
    <citation type="submission" date="2018-11" db="EMBL/GenBank/DDBJ databases">
        <authorList>
            <consortium name="Pathogen Informatics"/>
        </authorList>
    </citation>
    <scope>NUCLEOTIDE SEQUENCE [LARGE SCALE GENOMIC DNA]</scope>
</reference>
<protein>
    <submittedName>
        <fullName evidence="7">Protein kinase domain-containing protein</fullName>
    </submittedName>
</protein>